<keyword evidence="2" id="KW-0804">Transcription</keyword>
<organism evidence="4 5">
    <name type="scientific">Novosphingobium silvae</name>
    <dbReference type="NCBI Taxonomy" id="2692619"/>
    <lineage>
        <taxon>Bacteria</taxon>
        <taxon>Pseudomonadati</taxon>
        <taxon>Pseudomonadota</taxon>
        <taxon>Alphaproteobacteria</taxon>
        <taxon>Sphingomonadales</taxon>
        <taxon>Sphingomonadaceae</taxon>
        <taxon>Novosphingobium</taxon>
    </lineage>
</organism>
<dbReference type="Gene3D" id="1.10.10.60">
    <property type="entry name" value="Homeodomain-like"/>
    <property type="match status" value="1"/>
</dbReference>
<evidence type="ECO:0000313" key="5">
    <source>
        <dbReference type="Proteomes" id="UP000465810"/>
    </source>
</evidence>
<reference evidence="4 5" key="1">
    <citation type="submission" date="2019-12" db="EMBL/GenBank/DDBJ databases">
        <authorList>
            <person name="Feng G."/>
            <person name="Zhu H."/>
        </authorList>
    </citation>
    <scope>NUCLEOTIDE SEQUENCE [LARGE SCALE GENOMIC DNA]</scope>
    <source>
        <strain evidence="4 5">FGD1</strain>
    </source>
</reference>
<evidence type="ECO:0000313" key="4">
    <source>
        <dbReference type="EMBL" id="MYL99133.1"/>
    </source>
</evidence>
<dbReference type="InterPro" id="IPR018060">
    <property type="entry name" value="HTH_AraC"/>
</dbReference>
<keyword evidence="1" id="KW-0805">Transcription regulation</keyword>
<dbReference type="PANTHER" id="PTHR11019">
    <property type="entry name" value="HTH-TYPE TRANSCRIPTIONAL REGULATOR NIMR"/>
    <property type="match status" value="1"/>
</dbReference>
<accession>A0A7X4GI86</accession>
<dbReference type="Pfam" id="PF12833">
    <property type="entry name" value="HTH_18"/>
    <property type="match status" value="1"/>
</dbReference>
<dbReference type="InterPro" id="IPR009057">
    <property type="entry name" value="Homeodomain-like_sf"/>
</dbReference>
<comment type="caution">
    <text evidence="4">The sequence shown here is derived from an EMBL/GenBank/DDBJ whole genome shotgun (WGS) entry which is preliminary data.</text>
</comment>
<dbReference type="Proteomes" id="UP000465810">
    <property type="component" value="Unassembled WGS sequence"/>
</dbReference>
<evidence type="ECO:0000256" key="1">
    <source>
        <dbReference type="ARBA" id="ARBA00023015"/>
    </source>
</evidence>
<name>A0A7X4GI86_9SPHN</name>
<dbReference type="RefSeq" id="WP_125961508.1">
    <property type="nucleotide sequence ID" value="NZ_WVTD01000012.1"/>
</dbReference>
<evidence type="ECO:0000256" key="2">
    <source>
        <dbReference type="ARBA" id="ARBA00023163"/>
    </source>
</evidence>
<evidence type="ECO:0000259" key="3">
    <source>
        <dbReference type="PROSITE" id="PS01124"/>
    </source>
</evidence>
<protein>
    <submittedName>
        <fullName evidence="4">Helix-turn-helix domain-containing protein</fullName>
    </submittedName>
</protein>
<dbReference type="PANTHER" id="PTHR11019:SF159">
    <property type="entry name" value="TRANSCRIPTIONAL REGULATOR-RELATED"/>
    <property type="match status" value="1"/>
</dbReference>
<dbReference type="SUPFAM" id="SSF51182">
    <property type="entry name" value="RmlC-like cupins"/>
    <property type="match status" value="1"/>
</dbReference>
<dbReference type="InterPro" id="IPR011051">
    <property type="entry name" value="RmlC_Cupin_sf"/>
</dbReference>
<dbReference type="PROSITE" id="PS01124">
    <property type="entry name" value="HTH_ARAC_FAMILY_2"/>
    <property type="match status" value="1"/>
</dbReference>
<dbReference type="EMBL" id="WVTD01000012">
    <property type="protein sequence ID" value="MYL99133.1"/>
    <property type="molecule type" value="Genomic_DNA"/>
</dbReference>
<feature type="domain" description="HTH araC/xylS-type" evidence="3">
    <location>
        <begin position="189"/>
        <end position="275"/>
    </location>
</feature>
<dbReference type="GO" id="GO:0003700">
    <property type="term" value="F:DNA-binding transcription factor activity"/>
    <property type="evidence" value="ECO:0007669"/>
    <property type="project" value="InterPro"/>
</dbReference>
<sequence length="278" mass="29770">MDRSLAMSMPLPERQALSILRPGQGVDADGPAKLTVIVAAETHASAWSGLEQVQPEYDMLYAACSVLSVGTSGGRWVAPAGCGIFVPAGVAHRLALPSEASVTCALIPRHDIEEVDRLCKVIRISDLVRELLDAAANLPLDGSGERRDRLVLDLLPVEISRSATLPIGLPIPADPLLVRRCMDFAAVPQAGMSIDRWAAELSMSRRKFTSLFRRKTGISFKAWVRQACFAFAMMRLARGDGIGAVAARCGYASPAGLSALIKRLSGTATWRMASTSAR</sequence>
<dbReference type="GO" id="GO:0043565">
    <property type="term" value="F:sequence-specific DNA binding"/>
    <property type="evidence" value="ECO:0007669"/>
    <property type="project" value="InterPro"/>
</dbReference>
<dbReference type="SUPFAM" id="SSF46689">
    <property type="entry name" value="Homeodomain-like"/>
    <property type="match status" value="1"/>
</dbReference>
<dbReference type="AlphaFoldDB" id="A0A7X4GI86"/>
<gene>
    <name evidence="4" type="ORF">GR702_15305</name>
</gene>
<keyword evidence="5" id="KW-1185">Reference proteome</keyword>
<proteinExistence type="predicted"/>
<dbReference type="SMART" id="SM00342">
    <property type="entry name" value="HTH_ARAC"/>
    <property type="match status" value="1"/>
</dbReference>